<evidence type="ECO:0000256" key="1">
    <source>
        <dbReference type="ARBA" id="ARBA00023125"/>
    </source>
</evidence>
<dbReference type="PANTHER" id="PTHR30204">
    <property type="entry name" value="REDOX-CYCLING DRUG-SENSING TRANSCRIPTIONAL ACTIVATOR SOXR"/>
    <property type="match status" value="1"/>
</dbReference>
<dbReference type="AlphaFoldDB" id="U3GZ81"/>
<protein>
    <recommendedName>
        <fullName evidence="3">HTH merR-type domain-containing protein</fullName>
    </recommendedName>
</protein>
<dbReference type="GO" id="GO:0003677">
    <property type="term" value="F:DNA binding"/>
    <property type="evidence" value="ECO:0007669"/>
    <property type="project" value="UniProtKB-KW"/>
</dbReference>
<organism evidence="4 5">
    <name type="scientific">Corynebacterium argentoratense DSM 44202</name>
    <dbReference type="NCBI Taxonomy" id="1348662"/>
    <lineage>
        <taxon>Bacteria</taxon>
        <taxon>Bacillati</taxon>
        <taxon>Actinomycetota</taxon>
        <taxon>Actinomycetes</taxon>
        <taxon>Mycobacteriales</taxon>
        <taxon>Corynebacteriaceae</taxon>
        <taxon>Corynebacterium</taxon>
    </lineage>
</organism>
<accession>U3GZ81</accession>
<dbReference type="HOGENOM" id="CLU_053650_0_0_11"/>
<keyword evidence="5" id="KW-1185">Reference proteome</keyword>
<dbReference type="Gene3D" id="1.10.1660.10">
    <property type="match status" value="1"/>
</dbReference>
<feature type="domain" description="HTH merR-type" evidence="3">
    <location>
        <begin position="50"/>
        <end position="102"/>
    </location>
</feature>
<dbReference type="Proteomes" id="UP000016943">
    <property type="component" value="Chromosome"/>
</dbReference>
<evidence type="ECO:0000256" key="2">
    <source>
        <dbReference type="SAM" id="MobiDB-lite"/>
    </source>
</evidence>
<dbReference type="PROSITE" id="PS50937">
    <property type="entry name" value="HTH_MERR_2"/>
    <property type="match status" value="1"/>
</dbReference>
<dbReference type="SUPFAM" id="SSF46955">
    <property type="entry name" value="Putative DNA-binding domain"/>
    <property type="match status" value="1"/>
</dbReference>
<dbReference type="PATRIC" id="fig|1348662.3.peg.897"/>
<dbReference type="CDD" id="cd00592">
    <property type="entry name" value="HTH_MerR-like"/>
    <property type="match status" value="1"/>
</dbReference>
<dbReference type="GeneID" id="78249704"/>
<dbReference type="Pfam" id="PF13411">
    <property type="entry name" value="MerR_1"/>
    <property type="match status" value="1"/>
</dbReference>
<keyword evidence="1" id="KW-0238">DNA-binding</keyword>
<evidence type="ECO:0000313" key="4">
    <source>
        <dbReference type="EMBL" id="AGU15052.1"/>
    </source>
</evidence>
<proteinExistence type="predicted"/>
<dbReference type="PANTHER" id="PTHR30204:SF89">
    <property type="entry name" value="HTH MERR-TYPE DOMAIN-CONTAINING PROTEIN"/>
    <property type="match status" value="1"/>
</dbReference>
<dbReference type="InterPro" id="IPR000551">
    <property type="entry name" value="MerR-type_HTH_dom"/>
</dbReference>
<dbReference type="STRING" id="1348662.CARG_04565"/>
<dbReference type="KEGG" id="caz:CARG_04565"/>
<evidence type="ECO:0000259" key="3">
    <source>
        <dbReference type="PROSITE" id="PS50937"/>
    </source>
</evidence>
<reference evidence="4 5" key="1">
    <citation type="journal article" date="2013" name="Genome Announc.">
        <title>Whole-Genome Sequence of the Clinical Strain Corynebacterium argentoratense DSM 44202, Isolated from a Human Throat Specimen.</title>
        <authorList>
            <person name="Bomholt C."/>
            <person name="Glaub A."/>
            <person name="Gravermann K."/>
            <person name="Albersmeier A."/>
            <person name="Brinkrolf K."/>
            <person name="Ruckert C."/>
            <person name="Tauch A."/>
        </authorList>
    </citation>
    <scope>NUCLEOTIDE SEQUENCE [LARGE SCALE GENOMIC DNA]</scope>
    <source>
        <strain evidence="4">DSM 44202</strain>
    </source>
</reference>
<dbReference type="InterPro" id="IPR009061">
    <property type="entry name" value="DNA-bd_dom_put_sf"/>
</dbReference>
<evidence type="ECO:0000313" key="5">
    <source>
        <dbReference type="Proteomes" id="UP000016943"/>
    </source>
</evidence>
<dbReference type="InterPro" id="IPR047057">
    <property type="entry name" value="MerR_fam"/>
</dbReference>
<gene>
    <name evidence="4" type="ORF">CARG_04565</name>
</gene>
<dbReference type="EMBL" id="CP006365">
    <property type="protein sequence ID" value="AGU15052.1"/>
    <property type="molecule type" value="Genomic_DNA"/>
</dbReference>
<dbReference type="GO" id="GO:0003700">
    <property type="term" value="F:DNA-binding transcription factor activity"/>
    <property type="evidence" value="ECO:0007669"/>
    <property type="project" value="InterPro"/>
</dbReference>
<dbReference type="RefSeq" id="WP_020976204.1">
    <property type="nucleotide sequence ID" value="NC_022198.1"/>
</dbReference>
<dbReference type="eggNOG" id="COG0789">
    <property type="taxonomic scope" value="Bacteria"/>
</dbReference>
<sequence>MGAVQSTGGGWAARNNVPAQSTSGRSKSMSIGAVLKLIKPDYPQITHSKIRYLESEGLLEPQRTATGYRSYTMDDVERLRFILDMQRDRYLPLKVIRSQLEAIDRGEVSALPASQADEAAHRGSDRMKLSELAAQTAMSEDDLMGLINAGLITPDAAGLFSSSDVSVIAVISQLVEYGLDVRHLKSLKNHAQRQVDLVTQVAGPVARAKDDAARGRAEEIARQMMSLIVSLNEDVFHRELLKEFGS</sequence>
<feature type="region of interest" description="Disordered" evidence="2">
    <location>
        <begin position="1"/>
        <end position="25"/>
    </location>
</feature>
<name>U3GZ81_9CORY</name>
<dbReference type="SMART" id="SM00422">
    <property type="entry name" value="HTH_MERR"/>
    <property type="match status" value="1"/>
</dbReference>